<proteinExistence type="predicted"/>
<evidence type="ECO:0000256" key="5">
    <source>
        <dbReference type="ARBA" id="ARBA00023136"/>
    </source>
</evidence>
<dbReference type="PANTHER" id="PTHR23504">
    <property type="entry name" value="MAJOR FACILITATOR SUPERFAMILY DOMAIN-CONTAINING PROTEIN 10"/>
    <property type="match status" value="1"/>
</dbReference>
<feature type="transmembrane region" description="Helical" evidence="6">
    <location>
        <begin position="160"/>
        <end position="180"/>
    </location>
</feature>
<dbReference type="Proteomes" id="UP000574390">
    <property type="component" value="Unassembled WGS sequence"/>
</dbReference>
<accession>A0A7J6SY58</accession>
<keyword evidence="5 6" id="KW-0472">Membrane</keyword>
<organism evidence="7 8">
    <name type="scientific">Perkinsus olseni</name>
    <name type="common">Perkinsus atlanticus</name>
    <dbReference type="NCBI Taxonomy" id="32597"/>
    <lineage>
        <taxon>Eukaryota</taxon>
        <taxon>Sar</taxon>
        <taxon>Alveolata</taxon>
        <taxon>Perkinsozoa</taxon>
        <taxon>Perkinsea</taxon>
        <taxon>Perkinsida</taxon>
        <taxon>Perkinsidae</taxon>
        <taxon>Perkinsus</taxon>
    </lineage>
</organism>
<keyword evidence="2" id="KW-0813">Transport</keyword>
<feature type="transmembrane region" description="Helical" evidence="6">
    <location>
        <begin position="33"/>
        <end position="55"/>
    </location>
</feature>
<keyword evidence="4 6" id="KW-1133">Transmembrane helix</keyword>
<sequence>QIIFLRESLIKDANGRPRATWSNGIVEPRKNKYLIPTVLCLATASFSGQYVYSGWNTVLGLLGVDRYDLSSSTNGAVLGVQAVVVILINLVYLPITHYIAPALVGCVGHMLCTLLVIVPFIYNLYITVALGMVLNVGCGLYFAGMAYFNSVVAPPKKRGLINSLVMSMANLGGIFGPLLAGQLYDMDPEHRAYPFYMSAGVSVIGSTACLGIHRALLHALSLLIPLEPAKSSSERAEAGEENNYTR</sequence>
<dbReference type="AlphaFoldDB" id="A0A7J6SY58"/>
<evidence type="ECO:0000313" key="8">
    <source>
        <dbReference type="Proteomes" id="UP000574390"/>
    </source>
</evidence>
<feature type="transmembrane region" description="Helical" evidence="6">
    <location>
        <begin position="75"/>
        <end position="95"/>
    </location>
</feature>
<feature type="transmembrane region" description="Helical" evidence="6">
    <location>
        <begin position="128"/>
        <end position="148"/>
    </location>
</feature>
<evidence type="ECO:0000256" key="3">
    <source>
        <dbReference type="ARBA" id="ARBA00022692"/>
    </source>
</evidence>
<comment type="caution">
    <text evidence="7">The sequence shown here is derived from an EMBL/GenBank/DDBJ whole genome shotgun (WGS) entry which is preliminary data.</text>
</comment>
<dbReference type="InterPro" id="IPR036259">
    <property type="entry name" value="MFS_trans_sf"/>
</dbReference>
<feature type="non-terminal residue" evidence="7">
    <location>
        <position position="246"/>
    </location>
</feature>
<feature type="transmembrane region" description="Helical" evidence="6">
    <location>
        <begin position="192"/>
        <end position="212"/>
    </location>
</feature>
<dbReference type="Pfam" id="PF07690">
    <property type="entry name" value="MFS_1"/>
    <property type="match status" value="1"/>
</dbReference>
<dbReference type="SUPFAM" id="SSF103473">
    <property type="entry name" value="MFS general substrate transporter"/>
    <property type="match status" value="1"/>
</dbReference>
<dbReference type="PANTHER" id="PTHR23504:SF15">
    <property type="entry name" value="MAJOR FACILITATOR SUPERFAMILY (MFS) PROFILE DOMAIN-CONTAINING PROTEIN"/>
    <property type="match status" value="1"/>
</dbReference>
<evidence type="ECO:0000313" key="7">
    <source>
        <dbReference type="EMBL" id="KAF4737899.1"/>
    </source>
</evidence>
<protein>
    <submittedName>
        <fullName evidence="7">Uncharacterized protein</fullName>
    </submittedName>
</protein>
<dbReference type="GO" id="GO:0016020">
    <property type="term" value="C:membrane"/>
    <property type="evidence" value="ECO:0007669"/>
    <property type="project" value="UniProtKB-SubCell"/>
</dbReference>
<name>A0A7J6SY58_PEROL</name>
<feature type="transmembrane region" description="Helical" evidence="6">
    <location>
        <begin position="102"/>
        <end position="122"/>
    </location>
</feature>
<dbReference type="InterPro" id="IPR011701">
    <property type="entry name" value="MFS"/>
</dbReference>
<keyword evidence="3 6" id="KW-0812">Transmembrane</keyword>
<reference evidence="7 8" key="1">
    <citation type="submission" date="2020-04" db="EMBL/GenBank/DDBJ databases">
        <title>Perkinsus olseni comparative genomics.</title>
        <authorList>
            <person name="Bogema D.R."/>
        </authorList>
    </citation>
    <scope>NUCLEOTIDE SEQUENCE [LARGE SCALE GENOMIC DNA]</scope>
    <source>
        <strain evidence="7">ATCC PRA-205</strain>
    </source>
</reference>
<gene>
    <name evidence="7" type="ORF">FOZ62_006828</name>
</gene>
<evidence type="ECO:0000256" key="4">
    <source>
        <dbReference type="ARBA" id="ARBA00022989"/>
    </source>
</evidence>
<dbReference type="Gene3D" id="1.20.1250.20">
    <property type="entry name" value="MFS general substrate transporter like domains"/>
    <property type="match status" value="1"/>
</dbReference>
<evidence type="ECO:0000256" key="6">
    <source>
        <dbReference type="SAM" id="Phobius"/>
    </source>
</evidence>
<comment type="subcellular location">
    <subcellularLocation>
        <location evidence="1">Membrane</location>
        <topology evidence="1">Multi-pass membrane protein</topology>
    </subcellularLocation>
</comment>
<evidence type="ECO:0000256" key="2">
    <source>
        <dbReference type="ARBA" id="ARBA00022448"/>
    </source>
</evidence>
<dbReference type="EMBL" id="JABANM010011317">
    <property type="protein sequence ID" value="KAF4737899.1"/>
    <property type="molecule type" value="Genomic_DNA"/>
</dbReference>
<dbReference type="GO" id="GO:0022857">
    <property type="term" value="F:transmembrane transporter activity"/>
    <property type="evidence" value="ECO:0007669"/>
    <property type="project" value="InterPro"/>
</dbReference>
<evidence type="ECO:0000256" key="1">
    <source>
        <dbReference type="ARBA" id="ARBA00004141"/>
    </source>
</evidence>